<feature type="domain" description="Carrier" evidence="4">
    <location>
        <begin position="5109"/>
        <end position="5185"/>
    </location>
</feature>
<proteinExistence type="predicted"/>
<dbReference type="SUPFAM" id="SSF56801">
    <property type="entry name" value="Acetyl-CoA synthetase-like"/>
    <property type="match status" value="5"/>
</dbReference>
<dbReference type="InterPro" id="IPR025110">
    <property type="entry name" value="AMP-bd_C"/>
</dbReference>
<organism evidence="5 6">
    <name type="scientific">Dimargaris verticillata</name>
    <dbReference type="NCBI Taxonomy" id="2761393"/>
    <lineage>
        <taxon>Eukaryota</taxon>
        <taxon>Fungi</taxon>
        <taxon>Fungi incertae sedis</taxon>
        <taxon>Zoopagomycota</taxon>
        <taxon>Kickxellomycotina</taxon>
        <taxon>Dimargaritomycetes</taxon>
        <taxon>Dimargaritales</taxon>
        <taxon>Dimargaritaceae</taxon>
        <taxon>Dimargaris</taxon>
    </lineage>
</organism>
<feature type="domain" description="Carrier" evidence="4">
    <location>
        <begin position="2546"/>
        <end position="2622"/>
    </location>
</feature>
<gene>
    <name evidence="5" type="ORF">H4R34_002566</name>
</gene>
<evidence type="ECO:0000256" key="2">
    <source>
        <dbReference type="ARBA" id="ARBA00022553"/>
    </source>
</evidence>
<dbReference type="InterPro" id="IPR023213">
    <property type="entry name" value="CAT-like_dom_sf"/>
</dbReference>
<dbReference type="Pfam" id="PF00668">
    <property type="entry name" value="Condensation"/>
    <property type="match status" value="8"/>
</dbReference>
<dbReference type="InterPro" id="IPR010071">
    <property type="entry name" value="AA_adenyl_dom"/>
</dbReference>
<feature type="domain" description="Carrier" evidence="4">
    <location>
        <begin position="3618"/>
        <end position="3691"/>
    </location>
</feature>
<dbReference type="SUPFAM" id="SSF52777">
    <property type="entry name" value="CoA-dependent acyltransferases"/>
    <property type="match status" value="16"/>
</dbReference>
<comment type="caution">
    <text evidence="5">The sequence shown here is derived from an EMBL/GenBank/DDBJ whole genome shotgun (WGS) entry which is preliminary data.</text>
</comment>
<dbReference type="CDD" id="cd19542">
    <property type="entry name" value="CT_NRPS-like"/>
    <property type="match status" value="1"/>
</dbReference>
<dbReference type="Pfam" id="PF13193">
    <property type="entry name" value="AMP-binding_C"/>
    <property type="match status" value="3"/>
</dbReference>
<dbReference type="InterPro" id="IPR001242">
    <property type="entry name" value="Condensation_dom"/>
</dbReference>
<dbReference type="PROSITE" id="PS50075">
    <property type="entry name" value="CARRIER"/>
    <property type="match status" value="5"/>
</dbReference>
<dbReference type="PROSITE" id="PS00012">
    <property type="entry name" value="PHOSPHOPANTETHEINE"/>
    <property type="match status" value="3"/>
</dbReference>
<dbReference type="SMART" id="SM01294">
    <property type="entry name" value="PKS_PP_betabranch"/>
    <property type="match status" value="1"/>
</dbReference>
<keyword evidence="6" id="KW-1185">Reference proteome</keyword>
<dbReference type="PROSITE" id="PS00455">
    <property type="entry name" value="AMP_BINDING"/>
    <property type="match status" value="5"/>
</dbReference>
<dbReference type="GO" id="GO:0016874">
    <property type="term" value="F:ligase activity"/>
    <property type="evidence" value="ECO:0007669"/>
    <property type="project" value="UniProtKB-KW"/>
</dbReference>
<feature type="non-terminal residue" evidence="5">
    <location>
        <position position="1"/>
    </location>
</feature>
<dbReference type="Pfam" id="PF00501">
    <property type="entry name" value="AMP-binding"/>
    <property type="match status" value="5"/>
</dbReference>
<dbReference type="InterPro" id="IPR006162">
    <property type="entry name" value="Ppantetheine_attach_site"/>
</dbReference>
<dbReference type="NCBIfam" id="NF003417">
    <property type="entry name" value="PRK04813.1"/>
    <property type="match status" value="5"/>
</dbReference>
<evidence type="ECO:0000313" key="6">
    <source>
        <dbReference type="Proteomes" id="UP001151582"/>
    </source>
</evidence>
<dbReference type="EMBL" id="JANBQB010000183">
    <property type="protein sequence ID" value="KAJ1980134.1"/>
    <property type="molecule type" value="Genomic_DNA"/>
</dbReference>
<keyword evidence="3" id="KW-0436">Ligase</keyword>
<dbReference type="Gene3D" id="3.40.50.12780">
    <property type="entry name" value="N-terminal domain of ligase-like"/>
    <property type="match status" value="5"/>
</dbReference>
<dbReference type="SUPFAM" id="SSF47336">
    <property type="entry name" value="ACP-like"/>
    <property type="match status" value="5"/>
</dbReference>
<evidence type="ECO:0000313" key="5">
    <source>
        <dbReference type="EMBL" id="KAJ1980134.1"/>
    </source>
</evidence>
<dbReference type="InterPro" id="IPR009081">
    <property type="entry name" value="PP-bd_ACP"/>
</dbReference>
<dbReference type="InterPro" id="IPR020845">
    <property type="entry name" value="AMP-binding_CS"/>
</dbReference>
<dbReference type="GO" id="GO:0005737">
    <property type="term" value="C:cytoplasm"/>
    <property type="evidence" value="ECO:0007669"/>
    <property type="project" value="TreeGrafter"/>
</dbReference>
<keyword evidence="1" id="KW-0596">Phosphopantetheine</keyword>
<feature type="domain" description="Carrier" evidence="4">
    <location>
        <begin position="6167"/>
        <end position="6243"/>
    </location>
</feature>
<dbReference type="InterPro" id="IPR020806">
    <property type="entry name" value="PKS_PP-bd"/>
</dbReference>
<dbReference type="Gene3D" id="3.30.559.10">
    <property type="entry name" value="Chloramphenicol acetyltransferase-like domain"/>
    <property type="match status" value="8"/>
</dbReference>
<dbReference type="Gene3D" id="3.30.559.30">
    <property type="entry name" value="Nonribosomal peptide synthetase, condensation domain"/>
    <property type="match status" value="8"/>
</dbReference>
<dbReference type="Gene3D" id="3.30.300.30">
    <property type="match status" value="5"/>
</dbReference>
<dbReference type="InterPro" id="IPR000873">
    <property type="entry name" value="AMP-dep_synth/lig_dom"/>
</dbReference>
<evidence type="ECO:0000259" key="4">
    <source>
        <dbReference type="PROSITE" id="PS50075"/>
    </source>
</evidence>
<dbReference type="PANTHER" id="PTHR45527:SF1">
    <property type="entry name" value="FATTY ACID SYNTHASE"/>
    <property type="match status" value="1"/>
</dbReference>
<dbReference type="Pfam" id="PF00550">
    <property type="entry name" value="PP-binding"/>
    <property type="match status" value="5"/>
</dbReference>
<dbReference type="InterPro" id="IPR042099">
    <property type="entry name" value="ANL_N_sf"/>
</dbReference>
<accession>A0A9W8B3W7</accession>
<dbReference type="Proteomes" id="UP001151582">
    <property type="component" value="Unassembled WGS sequence"/>
</dbReference>
<dbReference type="Gene3D" id="1.10.1200.10">
    <property type="entry name" value="ACP-like"/>
    <property type="match status" value="5"/>
</dbReference>
<evidence type="ECO:0000256" key="1">
    <source>
        <dbReference type="ARBA" id="ARBA00022450"/>
    </source>
</evidence>
<dbReference type="OrthoDB" id="416786at2759"/>
<dbReference type="GO" id="GO:0043041">
    <property type="term" value="P:amino acid activation for nonribosomal peptide biosynthetic process"/>
    <property type="evidence" value="ECO:0007669"/>
    <property type="project" value="TreeGrafter"/>
</dbReference>
<dbReference type="NCBIfam" id="TIGR01733">
    <property type="entry name" value="AA-adenyl-dom"/>
    <property type="match status" value="5"/>
</dbReference>
<name>A0A9W8B3W7_9FUNG</name>
<dbReference type="FunFam" id="2.30.38.10:FF:000001">
    <property type="entry name" value="Non-ribosomal peptide synthetase PvdI"/>
    <property type="match status" value="1"/>
</dbReference>
<dbReference type="GO" id="GO:0044550">
    <property type="term" value="P:secondary metabolite biosynthetic process"/>
    <property type="evidence" value="ECO:0007669"/>
    <property type="project" value="TreeGrafter"/>
</dbReference>
<dbReference type="CDD" id="cd05930">
    <property type="entry name" value="A_NRPS"/>
    <property type="match status" value="5"/>
</dbReference>
<dbReference type="SMART" id="SM00823">
    <property type="entry name" value="PKS_PP"/>
    <property type="match status" value="5"/>
</dbReference>
<protein>
    <recommendedName>
        <fullName evidence="4">Carrier domain-containing protein</fullName>
    </recommendedName>
</protein>
<dbReference type="PANTHER" id="PTHR45527">
    <property type="entry name" value="NONRIBOSOMAL PEPTIDE SYNTHETASE"/>
    <property type="match status" value="1"/>
</dbReference>
<reference evidence="5" key="1">
    <citation type="submission" date="2022-07" db="EMBL/GenBank/DDBJ databases">
        <title>Phylogenomic reconstructions and comparative analyses of Kickxellomycotina fungi.</title>
        <authorList>
            <person name="Reynolds N.K."/>
            <person name="Stajich J.E."/>
            <person name="Barry K."/>
            <person name="Grigoriev I.V."/>
            <person name="Crous P."/>
            <person name="Smith M.E."/>
        </authorList>
    </citation>
    <scope>NUCLEOTIDE SEQUENCE</scope>
    <source>
        <strain evidence="5">RSA 567</strain>
    </source>
</reference>
<dbReference type="InterPro" id="IPR036736">
    <property type="entry name" value="ACP-like_sf"/>
</dbReference>
<sequence length="6684" mass="732967">VSAQGSTDEVILWLATIWHYLAHDHGQSVSDVHNGSFWDLGSTLANLVQLRYLINERFNIALTMAELWNTTRFQSMVQLIRKSLEALSQLKHPQAATKHAAVLYQAPLPTSRLSVWCQAQLYGTMGNHYHQQTVQWPSALSQSTVQTAIDHVVANHAQCRSSFVDEHGTVYQRIHAGTPVTIWTASLDDINPADSQTIDELADKYHGEFDPQVPGLLSAVLLTYSLEQYHAFLSVRIHPLIGDQTLVKSLVHELLVVCQSNDPSAFGLTTTILSALTRTPVLVDHHDEAQPDHTDYWTSIFTDAPWHLDLPDDRITLADPAWQFNTMSVEVAPSIHAALAAYADVHRACLTDVLGAITSLYVARISNQNEFMLGVVEPSEVDTPSSGQSGRGQSHMLPLFMECTVPSSLTDLVDLFRANHMAARHHYSDQAITLALARAGCQQTAVEQGLCRVSFAVINDCATLPTTPGERSIVLSHTSHAIQPDLQVQFGLYSDAMAIVSTYRRDRLGTALVSSLMNNLAHFIGKVTSIDCDPWAVPLVRPIEREYITQDLAVTPADPKSFWNTVTNVVDVIRANAAQHPDVVAIEMPSSSINYHDLMLRVDCVATSLHHHGVQPQQRVAVFVSNHGSTVVTLLALWTLGAVYVPVDGQLPTERQQYIIDTAQCTLVVNTVPDSCPWPGAILYGELLQAPTTSTASLPRIACYPFDPQDWAYIIFTSGTTGAPKGVPIRHAGLCNVLIKDYYDVCPATGTRVLQGYAAGFDASLFITMLTLCYRSTLVLTSTDMAAGLCQVTSAPMTPSMLASLEPREVGRLRNVGLGGEPIPRELIRKWHPHCQLYNGYGPTETAMVSHVARLAPAQRVAIGRPIANAPCYILDAVMNPVPVGVIGEIYIGGPGVSPGYVNRPDLNERKFVANPFGDGTLYATGDLGRWLCTKEVECLGRRDDQVKVRGFRVELDEIRNCLLAHPTINDAAVAILAAKQLVAFVCPATADSVVLLDHLVNLLPHYMIPGHMLPLPTIPKTANDKVNRQALDHVFTEYLASLCSTHAASAEPTDAKSQALVHAVADALQMARSTVNADLSYVQLGGDSISAVRLSAHLRRLGYSLPTPVLLQRIPLRHVGASMVPVEPDVIQTTALPKADQLMPLTTMQRWYFDQPVPPTDYAFCCVGRELHQPLSPQALNTALHCLASHHAALRCRFDRVADGQRMQRIAPASECEQLLVDSVTCDREQLCQQAVQLYGTLDIERGPLVRAALVQLSDKPASTVLILAAHRLVIDHGSWGILLEDLAEVLGGQPLPPVPFAYPTWVTLFPSESTHVSDVDTPSTGDVPLPSADWAVNATGNRTQEHSVTLPSALADALMQASATAACFQLSPFDLILTAWIQALSQHGLNRPNTLWHHDDQRSISTHAENRSRTVGWLEKLRSVGNVDAVAMATTAQAICLTKQALRTSQVLPTQHENCVLPDDDGLLLLRTVDLPAMNRLGQPCLALPVGLMDASSADGGKALGPWAAMITLFRFDASLVLWIQYALGALSQSIATALGDSFQRYLAALLDLVNQPPPMVPALWAPVDFPLLDMSFASLCQLEQELVSHQLRPAQVQTLYPLLPNLRGMLTATAKRASDYCNQFAITIRGLSSSYQLHQAVEQVVCRHEGLRSRFSLAGSDGAAHGVQMVLHPTTAVEWCHADTWTALGAQDEADYLAQNALRGFSVDGAMLRFAAIGKVSDNLRLIMTAHHAILDGWSAGLVVRDLRLVLNGSLADPRLSQPGHLQPFIAYRMAQDTSVDQTFWREYLNGLVQGTKLELPRPQTRSLAYAMHRLGFASSLDHLQSVAQHHGLTVHCLLAAAWALMLHTYTGQSDIVFGNTVSGRAANVVDVDRLVGCLVNVVPVRVQKVGQQTVRELLWTVQKHLLALVAFEHSHLSDIQAWVDTVPRGHRLFNTLLTFANFGDRHQANDAWPVTLEDVCVHGSTDFDLSMVVESNQCQQLTLTVGWKAAKFDASYVQQLANHYHQCIGALARCLEHHALDQRVVRTLVLSDHDHQQLASFSGQPCPIDPTLTVVDLLEAAVKRHPDTVAVAHGATQWCYSQLQRHATVIADRLVAGNVPEEAPVGILVRRCPATIAAMFGVLYARAAFVNIDPTHPEERIAFILADCSVRHLLYHSDDAPVAQAMADRLGITVYCMTTLMQPTGADQAISAYLLRPSPAHLAYILYTSGSTGRPKGAMMEHRGLANLAQQPIERTAIGCGTRYLQGLSLAFDASIYDVFVSLCAGATLVLSEELTDTLAMVDMAKLTPSILATLDPTHYPHLRRVIVAGEPLPKELAARWVSHCTVQNSYGPTECTVTATTGCYRMNDPVTIGQPWHNVQVYILDDHLQLVPVGVMGEICIGGPGVMRGYVNQPEQTQRALVTNPLMPQDQLYRTGDLGRWLISGEIEYLGRRDDQVKLHGRRVELHEIEAVLERHPAVATTVVLVIQGQLWAFVCPLTVDTNEMLDYAKQQLPAYMVPTHSLALTAFPLTGNGKVDKQALQQQAQLATPTRTPPARPITAPRDAREHTMVHIMAQTLGISADLIGIDDSFFALGGDSLLAIQLSTLARAHCLRLSVAHVFQYPTPQALAQVCAPLPIAHNQKESRLDNASGPFALLVLSGPQRDELLDEAHRQLGVTTDAIADILPPSGLQNGFIVSTLKDPSAYMVQLSYRIRGALDASRYRACWQQVGLHHSMLRTKFVITDLVPGHSALQVVLTVVDMAWSFEQCATPLQDDFEQQFLLCDRQHGFAFDGRPLLRVAVRQIAPHDHYLFVTFHHALMDAWSTRLVLAQVLALYHGQALPPATPYGAFVALLADQPKEAAQKFWHDLLRNIKPTPDLQLPMVQPLARNTSRPTFGVHSLTLQPLLSTIHGFCQRLGITTNTLLRGLWALLLARYLNTTHEVTFGVLVSGRNEPLAGIDQLVGLCVNTVPFRVQVGRETLAHQWLQGLHRQSGAIMPHEHTSLVQVHRWAQIPADIPLFQSLLVYDKYPQQPTTSDTSQIQCDASDGINYTEYPLTASFDDTDHHLRVTLVYDTCRYDGYYAAQLAHHLDAYICRLLASQATSALASINPVADTQWQILQQWAGHCADFQSSPNHCLHALFTRQLQQRSHAPAVDHAGQQWTYAQVNALAQTVARQLVAHGLCAGDKVALFMTRSPEFIITLLGALMVGMVCVPLEGTSAVERNLFILQDLGTPVVLTTVQFYATLVEACTSLNATIVCLNNWVTVDAVPRDLDTCSSLPTVDSQGLAYIIYTSGTTGKPKGVMVRHESAHNCVKALTELLELTPDCRLSHNAPIAFDACLMEIFCGFAAGATLVLRGDDFGESMQRVTATTILPAHLTVFDPRDFPNLELMITGTDAVTASGAHRWSRHLGLYNVYGPTETSIATHLERVAPDQPITIGRPIANITCYILDDWLQPVPIGVVGQIAIGGIGVSNGYWNRPELTAKVFVPNPFGRGQLYLTGDLGCWLPTGKVKHLGRQDFQVKLRGFRVELGEIEAVADAVDSVTASVALVRDHQLVLYVTPETVAIEPLRRALATKLPHYMVPTHIGRLAELPLTPIGKVDRKSLLARSLPLDDDQNDAVELPAHGTEDPAWQVLREALVTVLNVDAGHVQPSSSFFRLGGDSISAIQLMTKCKRQGLYLTVPLILNHPQLDQMVQHARWAPNDVHNTPKHIDEPVGLVPPTAIQRWFMTGEHPSADHFNQSFVLRCRHRLDSVAVRTALLALIAHHDVLRLQAQQQDGAWQQTVLPVLDSSQALAKHLHFETVTLAMDEVDDWLAHLHVQPNLASARHVSGGLVSVNQDQFLVLVIHHLVVDLVSWRILLEDLEALLLGQPLPAKTLSFRQWAHHIQEYAATLSWDTWPTYPPVAPLPMDLAVATDPVPTFATCQTERVYLDVASTNQLFDHASAMAATAPQEFMLAALALSITSTLGVDSMELELESHGRYPWSEHGDVSRTVGWFTSVYPLPLHLSVDNPTSAEALYRTLRQVKHRVHAVPHHGLPYELLRQTQPTTEPLTFTTSRSVVFNYVGRFDQLTTADAFWRVSSDLGNRSHDFHPLEPFTKAFLATCAHDPQHGLSLSLVYSTAQYSPSTVQTIARGWVAALGQLLAAVRDTAEPCLALADFPLLAMTEAQFDLLMHRDLVAAQVGLGQVAALYPCLPLQEGLILAVDHNPTAYTVQSSLTVRGELDVPRFQAAWAQLVALHPILRTSFLRQLHCQAYPMLQLVLKEWLPPWTTATWEGLDPVAAEAQYRAADLARGFDWTRPLLRLGLFAVSSHEYRLIITVHHAMLDGWSLAVMLTDVLALYYQSSPPVPGQYQAVVQHVLRQDSSTHAAFWQDYLQHITAPLYLPSPLSGVSASPTKRVSSISAAKLQQVVGPWEPLARFTQAQGITISTVLRAAWAILLQRYTAQAHLLFGVTVSGRNLPVDRMERVVGLCINTIPCTVHITPTTTLQDLLHCMHTAGIQAMPHEHHRLNDIHRLSAVDNGQPLFNSLLVVENYPSRSPTSNQTIAIESNDTTETTEYPLTILAGVEADQLGFVFSYHTQTFPETYVHQVAQHYASIIQAIMASPGTALVYQLTMLSREDEQLLLTQFATNPSTTDRTFAHQAFLLQATHQPHALAIQTGDGMLTYRRVQSLARVVAHQLLVAATVGPDSLVAIVAGNSAELVVCQLAVWMAGAAFVVIDPAYPQERQQFIVEDAQCVAVLDASARASALGSNRPTIAVNWVDLGDTCCPVDSWPEPNPTSLAWVIYTSGSTGQPKGVMIEHGSAANHFQVAGDVLGIDAGTITPILLTPTFDVSISEIWTTLSHGGSVLLANQDIHIVFAQVERVCCTPSLLAALNPVDFPNLQRVTTTGEPITQRIIDTWAPHVELTNWYGPTEVTVVSHYARLAGGGPAIVGRPLPNAVGYILDAQLRPVPVGVVGELYLGGKGVARGYLNRPALSAEKFLANPFGPGRLFKSGDLARWLPDGNVQCLGRRDNQVKVRGYRIELDEVTNTLAQCNGVHQACVVVQGSHLIGYVSPAAMDTQAAMAYVKTRLPHYMVPAALVALSSLPLTLAGKVDKQGLPQYRFDLPSPHTGMASRTAQQDRLIRIVADVLAIPQVAISPHDTFFQLGGDSLAAIRLSTACRAQGLTLRIPRLFERPALADVAEYALQEASEPCAPDTVAPPTPLALLKQAAPQTDVILATVTSHLCLARDAIEDVLPTTSLQEELLINTLKDPSAYMVQTVLEITGALDVDRYYQAWRAVFYRHSILRTKFVITDCAVPYDSLQVVTRVADFAWHYEALPVTRYVDRAGAEQTWFTRDRQQGFHLDGSPLFRLALVAWTPNQHLLFLSFHHALLDAWSASRLLHETLAVYHAQTLPAALQYCAFVRHLHSLDPHASQRFWRRVLKGVVPTPAPAMPDEPTHEPTSASHAAHMVTITTELPYLHQFCAQRHITLHTLLRAVWSLTLARYMPGATEVTFGTLVSGRNVPLTGIESMVGLTLNTVPFRAFVHRRVAIHAWLQDLHRLSGEIMAHEHASLLDIARWASLPHEQPLFQTLLVLTAAPEPDVAPAHATIAYREGASYNETEYPLTVLVAEQGQQLRVTLQYRCDHYSPQGIAYLGAYLDHCIGQLVQSCATTLVDATWSLPSTEATQVALWSQGVVSQSPDPTRLLDALFTANLARRPQALALEALDAQWTYAEAAEWVASFMAHLEQRGVQPQSKVLLLFARSPYYVLALLAILTMGAVYVPVDASNGVQRIRTIWQDLGQPLVVTARQHRDVVASLAVDPVPVVFADAPLPSAPTTPMLNYGLARTPADLAYIIYTSGTTGKPKGVLVRHESATNVVIHLAQTMGLTASHRCLQALNPAFDVCVAELFATFYAGGTVVLAVDSIPAGLTRVDVAHLTPSLLASLDPRDYAHLRMATSSGEALPTKTAAQWLKTCQLYNVYGPTEATIASHIEPLHLAGPVTIGRPIPNTECHILDDCLQPVPVGVPGQICLGGLGISNGYWQRPELTAKVFVPNPLGSGTLYLTGDRGCWLPSGKVKYLGRTDFQVKLRGFRIELGEVEHAILQHPAVHAACVAVQDDNLVAYATPDTLNVDSVRRALGQRLPPYMIPSVLVALAQLPLTPVGKVDRRALPRVDVTEHPRQVSLPTATPVQRQLMAAVAKVLQLDSALVGLHHTFFQLGGNSLSAIRLASALGHQGLALEMAAITRTATLADLAADLRPIDPALAIEPYPTVEGPVLLTPIQWEFLRMKLAEPRALLSPLLLECRHTYPQAQWQRAFHRLVSHHDMLRYRLPGQAPCHEPCGYIDPTQTHTATLHWRLASSPWAMQQIVRELCATIDYLTGPVCQGAVLTMNGTQYFFFVAHHLVFDQVSASILAQDLQALLQQRALPPKTLSYPQWATTLRHLASTLDPAIGQRFHHAPPLPLDYAPLPAPQVASQATLRRTSTTFEGPQLQAMTAWMRQAEVTAPELLLTALLLATTDVFHQTSLNLAVESHGRSIPHKHCDVSRTVGWFVHYQYLTLAQRPGQPLSSVLAEAQQAIRQLPTQGFELFLAKHLGPMAGDTQQLLSQYRPDVAFAYNDAAGTEAAINDGHWQARQDMLTPLAVDLLPNVFPYRLIITCQHQAETLTVTVAYHTHQYQLSTMDRLLGRLEAAVGLFTRPRTP</sequence>
<dbReference type="InterPro" id="IPR045851">
    <property type="entry name" value="AMP-bd_C_sf"/>
</dbReference>
<feature type="domain" description="Carrier" evidence="4">
    <location>
        <begin position="1052"/>
        <end position="1131"/>
    </location>
</feature>
<keyword evidence="2" id="KW-0597">Phosphoprotein</keyword>
<dbReference type="GO" id="GO:0031177">
    <property type="term" value="F:phosphopantetheine binding"/>
    <property type="evidence" value="ECO:0007669"/>
    <property type="project" value="InterPro"/>
</dbReference>
<evidence type="ECO:0000256" key="3">
    <source>
        <dbReference type="ARBA" id="ARBA00022598"/>
    </source>
</evidence>